<name>A0A9E7KWV4_9LILI</name>
<sequence length="54" mass="6742">MEEFRRMDDISILVDLVVEGSRRARENITVTLMNLIRAMETRRWEMLRRYTRRR</sequence>
<keyword evidence="2" id="KW-1185">Reference proteome</keyword>
<gene>
    <name evidence="1" type="ORF">MUK42_35638</name>
</gene>
<reference evidence="1" key="1">
    <citation type="submission" date="2022-05" db="EMBL/GenBank/DDBJ databases">
        <title>The Musa troglodytarum L. genome provides insights into the mechanism of non-climacteric behaviour and enrichment of carotenoids.</title>
        <authorList>
            <person name="Wang J."/>
        </authorList>
    </citation>
    <scope>NUCLEOTIDE SEQUENCE</scope>
    <source>
        <tissue evidence="1">Leaf</tissue>
    </source>
</reference>
<dbReference type="AlphaFoldDB" id="A0A9E7KWV4"/>
<dbReference type="EMBL" id="CP097510">
    <property type="protein sequence ID" value="URE32361.1"/>
    <property type="molecule type" value="Genomic_DNA"/>
</dbReference>
<evidence type="ECO:0000313" key="1">
    <source>
        <dbReference type="EMBL" id="URE32361.1"/>
    </source>
</evidence>
<protein>
    <submittedName>
        <fullName evidence="1">Uncharacterized protein</fullName>
    </submittedName>
</protein>
<evidence type="ECO:0000313" key="2">
    <source>
        <dbReference type="Proteomes" id="UP001055439"/>
    </source>
</evidence>
<organism evidence="1 2">
    <name type="scientific">Musa troglodytarum</name>
    <name type="common">fe'i banana</name>
    <dbReference type="NCBI Taxonomy" id="320322"/>
    <lineage>
        <taxon>Eukaryota</taxon>
        <taxon>Viridiplantae</taxon>
        <taxon>Streptophyta</taxon>
        <taxon>Embryophyta</taxon>
        <taxon>Tracheophyta</taxon>
        <taxon>Spermatophyta</taxon>
        <taxon>Magnoliopsida</taxon>
        <taxon>Liliopsida</taxon>
        <taxon>Zingiberales</taxon>
        <taxon>Musaceae</taxon>
        <taxon>Musa</taxon>
    </lineage>
</organism>
<proteinExistence type="predicted"/>
<accession>A0A9E7KWV4</accession>
<dbReference type="Proteomes" id="UP001055439">
    <property type="component" value="Chromosome 8"/>
</dbReference>